<dbReference type="Proteomes" id="UP001057221">
    <property type="component" value="Segment"/>
</dbReference>
<accession>A0A9E7MPR1</accession>
<dbReference type="EMBL" id="ON529855">
    <property type="protein sequence ID" value="USN14626.1"/>
    <property type="molecule type" value="Genomic_DNA"/>
</dbReference>
<gene>
    <name evidence="1" type="ORF">DOMOVOI_01520</name>
</gene>
<sequence>MGALIWQSEHKNEAHGCAVDMDGHAGPSVFDIQKVGEVVTVYDYVNSQPFRTDEFKTVEQAKAACDLRYKEWLERMGLVSVAVQDVETVAKHIRGFWRTPLQIHDSMGEAGIPTPRLNRAVATLLAEGRIEQNPKPTGAGSPTYRWKMA</sequence>
<proteinExistence type="predicted"/>
<keyword evidence="2" id="KW-1185">Reference proteome</keyword>
<name>A0A9E7MPR1_9CAUD</name>
<organism evidence="1 2">
    <name type="scientific">Brevundimonas phage vB_BpoS-Domovoi</name>
    <dbReference type="NCBI Taxonomy" id="2948598"/>
    <lineage>
        <taxon>Viruses</taxon>
        <taxon>Duplodnaviria</taxon>
        <taxon>Heunggongvirae</taxon>
        <taxon>Uroviricota</taxon>
        <taxon>Caudoviricetes</taxon>
        <taxon>Jeanschmidtviridae</taxon>
        <taxon>Marchewkavirus</taxon>
        <taxon>Marchewkavirus domovoi</taxon>
    </lineage>
</organism>
<evidence type="ECO:0000313" key="1">
    <source>
        <dbReference type="EMBL" id="USN14626.1"/>
    </source>
</evidence>
<protein>
    <submittedName>
        <fullName evidence="1">Uncharacterized protein</fullName>
    </submittedName>
</protein>
<reference evidence="1 2" key="1">
    <citation type="submission" date="2022-05" db="EMBL/GenBank/DDBJ databases">
        <authorList>
            <person name="Friedrich I."/>
            <person name="Poehlein A."/>
            <person name="Schneider D."/>
            <person name="Hertel R."/>
            <person name="Daniel R."/>
        </authorList>
    </citation>
    <scope>NUCLEOTIDE SEQUENCE [LARGE SCALE GENOMIC DNA]</scope>
</reference>
<evidence type="ECO:0000313" key="2">
    <source>
        <dbReference type="Proteomes" id="UP001057221"/>
    </source>
</evidence>